<gene>
    <name evidence="1" type="ORF">ARMSODRAFT_522200</name>
</gene>
<dbReference type="AlphaFoldDB" id="A0A2H3AZ61"/>
<sequence>MSSIVANAPDRVSEPYTMTTTCPANMQDLLTFLPERPELHPLVKNSTSSEIYTALDIVPPADRFISCQIYPDLLPNLKDFISGMVNDFGLGGVSCQSMQTLLNSMARISLQNEHNVSEYGGLATRALEPVVQIIGAAAGLAGPIGVQHDAVAEIVHSQTGGFNLAVVRQTETENGRKSWVPIQVCSDEDKAYSVFLSKAEALSRPFTLDATEKQTGAKAMVIQLALQMATAGAEFGLFFAGYIAIAAQLSEPLFIARFSILTHRW</sequence>
<keyword evidence="2" id="KW-1185">Reference proteome</keyword>
<organism evidence="1 2">
    <name type="scientific">Armillaria solidipes</name>
    <dbReference type="NCBI Taxonomy" id="1076256"/>
    <lineage>
        <taxon>Eukaryota</taxon>
        <taxon>Fungi</taxon>
        <taxon>Dikarya</taxon>
        <taxon>Basidiomycota</taxon>
        <taxon>Agaricomycotina</taxon>
        <taxon>Agaricomycetes</taxon>
        <taxon>Agaricomycetidae</taxon>
        <taxon>Agaricales</taxon>
        <taxon>Marasmiineae</taxon>
        <taxon>Physalacriaceae</taxon>
        <taxon>Armillaria</taxon>
    </lineage>
</organism>
<dbReference type="Proteomes" id="UP000218334">
    <property type="component" value="Unassembled WGS sequence"/>
</dbReference>
<proteinExistence type="predicted"/>
<accession>A0A2H3AZ61</accession>
<dbReference type="EMBL" id="KZ293455">
    <property type="protein sequence ID" value="PBK63951.1"/>
    <property type="molecule type" value="Genomic_DNA"/>
</dbReference>
<evidence type="ECO:0000313" key="2">
    <source>
        <dbReference type="Proteomes" id="UP000218334"/>
    </source>
</evidence>
<protein>
    <submittedName>
        <fullName evidence="1">Uncharacterized protein</fullName>
    </submittedName>
</protein>
<dbReference type="STRING" id="1076256.A0A2H3AZ61"/>
<name>A0A2H3AZ61_9AGAR</name>
<reference evidence="2" key="1">
    <citation type="journal article" date="2017" name="Nat. Ecol. Evol.">
        <title>Genome expansion and lineage-specific genetic innovations in the forest pathogenic fungi Armillaria.</title>
        <authorList>
            <person name="Sipos G."/>
            <person name="Prasanna A.N."/>
            <person name="Walter M.C."/>
            <person name="O'Connor E."/>
            <person name="Balint B."/>
            <person name="Krizsan K."/>
            <person name="Kiss B."/>
            <person name="Hess J."/>
            <person name="Varga T."/>
            <person name="Slot J."/>
            <person name="Riley R."/>
            <person name="Boka B."/>
            <person name="Rigling D."/>
            <person name="Barry K."/>
            <person name="Lee J."/>
            <person name="Mihaltcheva S."/>
            <person name="LaButti K."/>
            <person name="Lipzen A."/>
            <person name="Waldron R."/>
            <person name="Moloney N.M."/>
            <person name="Sperisen C."/>
            <person name="Kredics L."/>
            <person name="Vagvoelgyi C."/>
            <person name="Patrignani A."/>
            <person name="Fitzpatrick D."/>
            <person name="Nagy I."/>
            <person name="Doyle S."/>
            <person name="Anderson J.B."/>
            <person name="Grigoriev I.V."/>
            <person name="Gueldener U."/>
            <person name="Muensterkoetter M."/>
            <person name="Nagy L.G."/>
        </authorList>
    </citation>
    <scope>NUCLEOTIDE SEQUENCE [LARGE SCALE GENOMIC DNA]</scope>
    <source>
        <strain evidence="2">28-4</strain>
    </source>
</reference>
<evidence type="ECO:0000313" key="1">
    <source>
        <dbReference type="EMBL" id="PBK63951.1"/>
    </source>
</evidence>